<protein>
    <recommendedName>
        <fullName evidence="5">BHLH domain-containing protein</fullName>
    </recommendedName>
</protein>
<keyword evidence="3" id="KW-0804">Transcription</keyword>
<organism evidence="6 7">
    <name type="scientific">Zea mays</name>
    <name type="common">Maize</name>
    <dbReference type="NCBI Taxonomy" id="4577"/>
    <lineage>
        <taxon>Eukaryota</taxon>
        <taxon>Viridiplantae</taxon>
        <taxon>Streptophyta</taxon>
        <taxon>Embryophyta</taxon>
        <taxon>Tracheophyta</taxon>
        <taxon>Spermatophyta</taxon>
        <taxon>Magnoliopsida</taxon>
        <taxon>Liliopsida</taxon>
        <taxon>Poales</taxon>
        <taxon>Poaceae</taxon>
        <taxon>PACMAD clade</taxon>
        <taxon>Panicoideae</taxon>
        <taxon>Andropogonodae</taxon>
        <taxon>Andropogoneae</taxon>
        <taxon>Tripsacinae</taxon>
        <taxon>Zea</taxon>
    </lineage>
</organism>
<feature type="region of interest" description="Disordered" evidence="4">
    <location>
        <begin position="1"/>
        <end position="20"/>
    </location>
</feature>
<dbReference type="Pfam" id="PF00010">
    <property type="entry name" value="HLH"/>
    <property type="match status" value="1"/>
</dbReference>
<dbReference type="EnsemblPlants" id="Zm00001eb089910_T001">
    <property type="protein sequence ID" value="Zm00001eb089910_P001"/>
    <property type="gene ID" value="Zm00001eb089910"/>
</dbReference>
<dbReference type="Gramene" id="Zm00001eb089910_T001">
    <property type="protein sequence ID" value="Zm00001eb089910_P001"/>
    <property type="gene ID" value="Zm00001eb089910"/>
</dbReference>
<keyword evidence="2" id="KW-0805">Transcription regulation</keyword>
<dbReference type="InParanoid" id="A0A804MJ60"/>
<dbReference type="PANTHER" id="PTHR46807">
    <property type="entry name" value="TRANSCRIPTION FACTOR PIF3"/>
    <property type="match status" value="1"/>
</dbReference>
<dbReference type="PROSITE" id="PS50888">
    <property type="entry name" value="BHLH"/>
    <property type="match status" value="1"/>
</dbReference>
<evidence type="ECO:0000256" key="3">
    <source>
        <dbReference type="ARBA" id="ARBA00023163"/>
    </source>
</evidence>
<evidence type="ECO:0000313" key="6">
    <source>
        <dbReference type="EnsemblPlants" id="Zm00001eb089910_P001"/>
    </source>
</evidence>
<dbReference type="InterPro" id="IPR011598">
    <property type="entry name" value="bHLH_dom"/>
</dbReference>
<comment type="similarity">
    <text evidence="1">Belongs to the bHLH protein family.</text>
</comment>
<dbReference type="Proteomes" id="UP000007305">
    <property type="component" value="Chromosome 2"/>
</dbReference>
<reference evidence="7" key="1">
    <citation type="submission" date="2015-12" db="EMBL/GenBank/DDBJ databases">
        <title>Update maize B73 reference genome by single molecule sequencing technologies.</title>
        <authorList>
            <consortium name="Maize Genome Sequencing Project"/>
            <person name="Ware D."/>
        </authorList>
    </citation>
    <scope>NUCLEOTIDE SEQUENCE [LARGE SCALE GENOMIC DNA]</scope>
    <source>
        <strain evidence="7">cv. B73</strain>
    </source>
</reference>
<name>A0A804MJ60_MAIZE</name>
<dbReference type="GO" id="GO:0046983">
    <property type="term" value="F:protein dimerization activity"/>
    <property type="evidence" value="ECO:0007669"/>
    <property type="project" value="InterPro"/>
</dbReference>
<accession>A0A804MJ60</accession>
<dbReference type="AlphaFoldDB" id="A0A804MJ60"/>
<dbReference type="SUPFAM" id="SSF47459">
    <property type="entry name" value="HLH, helix-loop-helix DNA-binding domain"/>
    <property type="match status" value="1"/>
</dbReference>
<dbReference type="Gene3D" id="4.10.280.10">
    <property type="entry name" value="Helix-loop-helix DNA-binding domain"/>
    <property type="match status" value="1"/>
</dbReference>
<dbReference type="PANTHER" id="PTHR46807:SF7">
    <property type="entry name" value="BHLH DOMAIN-CONTAINING PROTEIN"/>
    <property type="match status" value="1"/>
</dbReference>
<dbReference type="GO" id="GO:0003700">
    <property type="term" value="F:DNA-binding transcription factor activity"/>
    <property type="evidence" value="ECO:0007669"/>
    <property type="project" value="InterPro"/>
</dbReference>
<proteinExistence type="inferred from homology"/>
<evidence type="ECO:0000256" key="4">
    <source>
        <dbReference type="SAM" id="MobiDB-lite"/>
    </source>
</evidence>
<dbReference type="InterPro" id="IPR044273">
    <property type="entry name" value="PIF3-like"/>
</dbReference>
<evidence type="ECO:0000256" key="2">
    <source>
        <dbReference type="ARBA" id="ARBA00023015"/>
    </source>
</evidence>
<dbReference type="SMART" id="SM00353">
    <property type="entry name" value="HLH"/>
    <property type="match status" value="1"/>
</dbReference>
<evidence type="ECO:0000259" key="5">
    <source>
        <dbReference type="PROSITE" id="PS50888"/>
    </source>
</evidence>
<dbReference type="InterPro" id="IPR036638">
    <property type="entry name" value="HLH_DNA-bd_sf"/>
</dbReference>
<reference evidence="6" key="2">
    <citation type="submission" date="2019-07" db="EMBL/GenBank/DDBJ databases">
        <authorList>
            <person name="Seetharam A."/>
            <person name="Woodhouse M."/>
            <person name="Cannon E."/>
        </authorList>
    </citation>
    <scope>NUCLEOTIDE SEQUENCE [LARGE SCALE GENOMIC DNA]</scope>
    <source>
        <strain evidence="6">cv. B73</strain>
    </source>
</reference>
<keyword evidence="7" id="KW-1185">Reference proteome</keyword>
<evidence type="ECO:0000256" key="1">
    <source>
        <dbReference type="ARBA" id="ARBA00005510"/>
    </source>
</evidence>
<evidence type="ECO:0000313" key="7">
    <source>
        <dbReference type="Proteomes" id="UP000007305"/>
    </source>
</evidence>
<feature type="domain" description="BHLH" evidence="5">
    <location>
        <begin position="21"/>
        <end position="70"/>
    </location>
</feature>
<reference evidence="6" key="3">
    <citation type="submission" date="2021-05" db="UniProtKB">
        <authorList>
            <consortium name="EnsemblPlants"/>
        </authorList>
    </citation>
    <scope>IDENTIFICATION</scope>
    <source>
        <strain evidence="6">cv. B73</strain>
    </source>
</reference>
<sequence>MSSVRRQLRRPNPGSGMGRNVGLVQLKSIISQRGDRIKEKMCVLQELIPHCNKTDKASILDETIEYLKSLQMQVQVRSYYLNLHDPI</sequence>